<dbReference type="Proteomes" id="UP001176961">
    <property type="component" value="Unassembled WGS sequence"/>
</dbReference>
<name>A0AA36M8Y6_CYLNA</name>
<accession>A0AA36M8Y6</accession>
<proteinExistence type="predicted"/>
<evidence type="ECO:0000313" key="2">
    <source>
        <dbReference type="EMBL" id="CAJ0601925.1"/>
    </source>
</evidence>
<organism evidence="2 3">
    <name type="scientific">Cylicocyclus nassatus</name>
    <name type="common">Nematode worm</name>
    <dbReference type="NCBI Taxonomy" id="53992"/>
    <lineage>
        <taxon>Eukaryota</taxon>
        <taxon>Metazoa</taxon>
        <taxon>Ecdysozoa</taxon>
        <taxon>Nematoda</taxon>
        <taxon>Chromadorea</taxon>
        <taxon>Rhabditida</taxon>
        <taxon>Rhabditina</taxon>
        <taxon>Rhabditomorpha</taxon>
        <taxon>Strongyloidea</taxon>
        <taxon>Strongylidae</taxon>
        <taxon>Cylicocyclus</taxon>
    </lineage>
</organism>
<sequence length="180" mass="21334">MYNTQNIPSTVSHEMYVLLTFLAVCATAFCSKPSFLQNMSSAALSEYRQIQMRWDLSYFEIRKQIEHWGDKHGVKDKLRKFLDDREDDKKTHSYNFLELITKLRPFARRLMIIANDREKPLKQVKAERDKFKAAHHMEFEVLKYAWKVANGYLQQKTQEGLSKQEDDTVYPWTSIDESLS</sequence>
<dbReference type="InterPro" id="IPR003677">
    <property type="entry name" value="ANIS5_cation-bd"/>
</dbReference>
<dbReference type="EMBL" id="CATQJL010000305">
    <property type="protein sequence ID" value="CAJ0601925.1"/>
    <property type="molecule type" value="Genomic_DNA"/>
</dbReference>
<protein>
    <recommendedName>
        <fullName evidence="1">SXP/RAL-2 family protein Ani s 5-like cation-binding domain-containing protein</fullName>
    </recommendedName>
</protein>
<gene>
    <name evidence="2" type="ORF">CYNAS_LOCUS13908</name>
</gene>
<keyword evidence="3" id="KW-1185">Reference proteome</keyword>
<evidence type="ECO:0000259" key="1">
    <source>
        <dbReference type="Pfam" id="PF02520"/>
    </source>
</evidence>
<evidence type="ECO:0000313" key="3">
    <source>
        <dbReference type="Proteomes" id="UP001176961"/>
    </source>
</evidence>
<reference evidence="2" key="1">
    <citation type="submission" date="2023-07" db="EMBL/GenBank/DDBJ databases">
        <authorList>
            <consortium name="CYATHOMIX"/>
        </authorList>
    </citation>
    <scope>NUCLEOTIDE SEQUENCE</scope>
    <source>
        <strain evidence="2">N/A</strain>
    </source>
</reference>
<dbReference type="Pfam" id="PF02520">
    <property type="entry name" value="ANIS5_cation-bd"/>
    <property type="match status" value="1"/>
</dbReference>
<feature type="domain" description="SXP/RAL-2 family protein Ani s 5-like cation-binding" evidence="1">
    <location>
        <begin position="43"/>
        <end position="145"/>
    </location>
</feature>
<comment type="caution">
    <text evidence="2">The sequence shown here is derived from an EMBL/GenBank/DDBJ whole genome shotgun (WGS) entry which is preliminary data.</text>
</comment>
<dbReference type="AlphaFoldDB" id="A0AA36M8Y6"/>